<comment type="pathway">
    <text evidence="1">Carbohydrate acid metabolism.</text>
</comment>
<dbReference type="InterPro" id="IPR013785">
    <property type="entry name" value="Aldolase_TIM"/>
</dbReference>
<dbReference type="PROSITE" id="PS00160">
    <property type="entry name" value="ALDOLASE_KDPG_KHG_2"/>
    <property type="match status" value="1"/>
</dbReference>
<gene>
    <name evidence="6" type="ORF">BFR47_16590</name>
</gene>
<evidence type="ECO:0000256" key="1">
    <source>
        <dbReference type="ARBA" id="ARBA00004761"/>
    </source>
</evidence>
<evidence type="ECO:0000256" key="5">
    <source>
        <dbReference type="ARBA" id="ARBA00023277"/>
    </source>
</evidence>
<comment type="caution">
    <text evidence="6">The sequence shown here is derived from an EMBL/GenBank/DDBJ whole genome shotgun (WGS) entry which is preliminary data.</text>
</comment>
<comment type="subunit">
    <text evidence="3">Homotrimer.</text>
</comment>
<dbReference type="PANTHER" id="PTHR30246:SF1">
    <property type="entry name" value="2-DEHYDRO-3-DEOXY-6-PHOSPHOGALACTONATE ALDOLASE-RELATED"/>
    <property type="match status" value="1"/>
</dbReference>
<dbReference type="NCBIfam" id="TIGR01182">
    <property type="entry name" value="eda"/>
    <property type="match status" value="1"/>
</dbReference>
<keyword evidence="4" id="KW-0456">Lyase</keyword>
<proteinExistence type="inferred from homology"/>
<dbReference type="CDD" id="cd00452">
    <property type="entry name" value="KDPG_aldolase"/>
    <property type="match status" value="1"/>
</dbReference>
<evidence type="ECO:0000313" key="6">
    <source>
        <dbReference type="EMBL" id="OIN07376.1"/>
    </source>
</evidence>
<dbReference type="AlphaFoldDB" id="A0A1J4QAZ1"/>
<evidence type="ECO:0000313" key="7">
    <source>
        <dbReference type="Proteomes" id="UP000243073"/>
    </source>
</evidence>
<dbReference type="SUPFAM" id="SSF51569">
    <property type="entry name" value="Aldolase"/>
    <property type="match status" value="1"/>
</dbReference>
<dbReference type="PANTHER" id="PTHR30246">
    <property type="entry name" value="2-KETO-3-DEOXY-6-PHOSPHOGLUCONATE ALDOLASE"/>
    <property type="match status" value="1"/>
</dbReference>
<dbReference type="Proteomes" id="UP000243073">
    <property type="component" value="Unassembled WGS sequence"/>
</dbReference>
<organism evidence="6 7">
    <name type="scientific">Oceanisphaera psychrotolerans</name>
    <dbReference type="NCBI Taxonomy" id="1414654"/>
    <lineage>
        <taxon>Bacteria</taxon>
        <taxon>Pseudomonadati</taxon>
        <taxon>Pseudomonadota</taxon>
        <taxon>Gammaproteobacteria</taxon>
        <taxon>Aeromonadales</taxon>
        <taxon>Aeromonadaceae</taxon>
        <taxon>Oceanisphaera</taxon>
    </lineage>
</organism>
<dbReference type="Pfam" id="PF01081">
    <property type="entry name" value="Aldolase"/>
    <property type="match status" value="1"/>
</dbReference>
<dbReference type="NCBIfam" id="NF004325">
    <property type="entry name" value="PRK05718.1"/>
    <property type="match status" value="1"/>
</dbReference>
<evidence type="ECO:0000256" key="2">
    <source>
        <dbReference type="ARBA" id="ARBA00006906"/>
    </source>
</evidence>
<dbReference type="InterPro" id="IPR031338">
    <property type="entry name" value="KDPG/KHG_AS_2"/>
</dbReference>
<dbReference type="STRING" id="1414654.BFR47_16590"/>
<evidence type="ECO:0000256" key="4">
    <source>
        <dbReference type="ARBA" id="ARBA00023239"/>
    </source>
</evidence>
<reference evidence="6 7" key="1">
    <citation type="submission" date="2016-07" db="EMBL/GenBank/DDBJ databases">
        <title>Draft Genome Sequence of Oceanisphaera psychrotolerans, isolated from coastal sediment samples.</title>
        <authorList>
            <person name="Zhuo S."/>
            <person name="Ruan Z."/>
        </authorList>
    </citation>
    <scope>NUCLEOTIDE SEQUENCE [LARGE SCALE GENOMIC DNA]</scope>
    <source>
        <strain evidence="6 7">LAM-WHM-ZC</strain>
    </source>
</reference>
<evidence type="ECO:0000256" key="3">
    <source>
        <dbReference type="ARBA" id="ARBA00011233"/>
    </source>
</evidence>
<sequence length="214" mass="22408">MTPLIEQISALKLLPLITLDRAEDIVPLGKVLVDNGLPIAEIAFRTDAAAEAIRRLRATQPDMLIGAGTVLTPEQVGMAKAAGADFIVTPGFNPNTVRACRDLDIPVIPGVNSPSSIEAALEMGLTTLKFFPAEASGGVKMIEALLGPYYQLKLLPTGGINAGNIGDYLAISGVIACGGSWMVKPSLISAGRWDELAHLIREAVGLVREQVAAG</sequence>
<comment type="similarity">
    <text evidence="2">Belongs to the KHG/KDPG aldolase family.</text>
</comment>
<dbReference type="RefSeq" id="WP_071473458.1">
    <property type="nucleotide sequence ID" value="NZ_MDKE01000036.1"/>
</dbReference>
<accession>A0A1J4QAZ1</accession>
<protein>
    <submittedName>
        <fullName evidence="6">2-dehydro-3-deoxyphosphogluconate aldolase</fullName>
    </submittedName>
</protein>
<keyword evidence="5" id="KW-0119">Carbohydrate metabolism</keyword>
<dbReference type="Gene3D" id="3.20.20.70">
    <property type="entry name" value="Aldolase class I"/>
    <property type="match status" value="1"/>
</dbReference>
<dbReference type="EMBL" id="MDKE01000036">
    <property type="protein sequence ID" value="OIN07376.1"/>
    <property type="molecule type" value="Genomic_DNA"/>
</dbReference>
<keyword evidence="7" id="KW-1185">Reference proteome</keyword>
<dbReference type="InterPro" id="IPR000887">
    <property type="entry name" value="Aldlse_KDPG_KHG"/>
</dbReference>
<dbReference type="OrthoDB" id="9805177at2"/>
<name>A0A1J4QAZ1_9GAMM</name>
<dbReference type="GO" id="GO:0016829">
    <property type="term" value="F:lyase activity"/>
    <property type="evidence" value="ECO:0007669"/>
    <property type="project" value="UniProtKB-KW"/>
</dbReference>